<keyword evidence="9" id="KW-1185">Reference proteome</keyword>
<comment type="catalytic activity">
    <reaction evidence="1">
        <text>5-hydroxy-2-oxo-4-ureido-2,5-dihydro-1H-imidazole-5-carboxylate + H(+) = (S)-allantoin + CO2</text>
        <dbReference type="Rhea" id="RHEA:26301"/>
        <dbReference type="ChEBI" id="CHEBI:15378"/>
        <dbReference type="ChEBI" id="CHEBI:15678"/>
        <dbReference type="ChEBI" id="CHEBI:16526"/>
        <dbReference type="ChEBI" id="CHEBI:58639"/>
        <dbReference type="EC" id="4.1.1.97"/>
    </reaction>
</comment>
<feature type="domain" description="Oxo-4-hydroxy-4-carboxy-5-ureidoimidazoline decarboxylase" evidence="7">
    <location>
        <begin position="12"/>
        <end position="148"/>
    </location>
</feature>
<keyword evidence="4" id="KW-0659">Purine metabolism</keyword>
<evidence type="ECO:0000256" key="1">
    <source>
        <dbReference type="ARBA" id="ARBA00001163"/>
    </source>
</evidence>
<dbReference type="GO" id="GO:0019628">
    <property type="term" value="P:urate catabolic process"/>
    <property type="evidence" value="ECO:0007669"/>
    <property type="project" value="TreeGrafter"/>
</dbReference>
<dbReference type="PANTHER" id="PTHR43466">
    <property type="entry name" value="2-OXO-4-HYDROXY-4-CARBOXY-5-UREIDOIMIDAZOLINE DECARBOXYLASE-RELATED"/>
    <property type="match status" value="1"/>
</dbReference>
<comment type="pathway">
    <text evidence="2">Purine metabolism; urate degradation; (S)-allantoin from urate: step 3/3.</text>
</comment>
<evidence type="ECO:0000256" key="6">
    <source>
        <dbReference type="ARBA" id="ARBA00023239"/>
    </source>
</evidence>
<evidence type="ECO:0000259" key="7">
    <source>
        <dbReference type="Pfam" id="PF09349"/>
    </source>
</evidence>
<dbReference type="GO" id="GO:0051997">
    <property type="term" value="F:2-oxo-4-hydroxy-4-carboxy-5-ureidoimidazoline decarboxylase activity"/>
    <property type="evidence" value="ECO:0007669"/>
    <property type="project" value="UniProtKB-EC"/>
</dbReference>
<dbReference type="RefSeq" id="WP_093086597.1">
    <property type="nucleotide sequence ID" value="NZ_FNBE01000012.1"/>
</dbReference>
<dbReference type="GO" id="GO:0006144">
    <property type="term" value="P:purine nucleobase metabolic process"/>
    <property type="evidence" value="ECO:0007669"/>
    <property type="project" value="UniProtKB-KW"/>
</dbReference>
<evidence type="ECO:0000256" key="5">
    <source>
        <dbReference type="ARBA" id="ARBA00022793"/>
    </source>
</evidence>
<sequence length="156" mass="16402">MPTLAEFNALPDAVAVLLPVCASTTWAEAVAAGRPYADLDALLAAADAAPVDLADALAGHPRIGDRVHGGSSAKEQAGMATASDAVRAAMAEGNAEYERRFGHVYLVCASGRSADDLLAVLRERLQNSAQEEAARTRHELTAINRLRLTGLIVQDR</sequence>
<evidence type="ECO:0000313" key="9">
    <source>
        <dbReference type="Proteomes" id="UP000198967"/>
    </source>
</evidence>
<dbReference type="EC" id="4.1.1.97" evidence="3"/>
<evidence type="ECO:0000313" key="8">
    <source>
        <dbReference type="EMBL" id="SDG50325.1"/>
    </source>
</evidence>
<dbReference type="AlphaFoldDB" id="A0A1G7URS5"/>
<protein>
    <recommendedName>
        <fullName evidence="3">2-oxo-4-hydroxy-4-carboxy-5-ureidoimidazoline decarboxylase</fullName>
        <ecNumber evidence="3">4.1.1.97</ecNumber>
    </recommendedName>
</protein>
<dbReference type="OrthoDB" id="5243781at2"/>
<dbReference type="STRING" id="366584.SAMN05216377_112135"/>
<dbReference type="Pfam" id="PF09349">
    <property type="entry name" value="OHCU_decarbox"/>
    <property type="match status" value="1"/>
</dbReference>
<organism evidence="8 9">
    <name type="scientific">Pseudonocardia oroxyli</name>
    <dbReference type="NCBI Taxonomy" id="366584"/>
    <lineage>
        <taxon>Bacteria</taxon>
        <taxon>Bacillati</taxon>
        <taxon>Actinomycetota</taxon>
        <taxon>Actinomycetes</taxon>
        <taxon>Pseudonocardiales</taxon>
        <taxon>Pseudonocardiaceae</taxon>
        <taxon>Pseudonocardia</taxon>
    </lineage>
</organism>
<dbReference type="SUPFAM" id="SSF158694">
    <property type="entry name" value="UraD-Like"/>
    <property type="match status" value="1"/>
</dbReference>
<dbReference type="PANTHER" id="PTHR43466:SF1">
    <property type="entry name" value="2-OXO-4-HYDROXY-4-CARBOXY-5-UREIDOIMIDAZOLINE DECARBOXYLASE-RELATED"/>
    <property type="match status" value="1"/>
</dbReference>
<dbReference type="NCBIfam" id="NF010372">
    <property type="entry name" value="PRK13798.1"/>
    <property type="match status" value="1"/>
</dbReference>
<dbReference type="EMBL" id="FNBE01000012">
    <property type="protein sequence ID" value="SDG50325.1"/>
    <property type="molecule type" value="Genomic_DNA"/>
</dbReference>
<evidence type="ECO:0000256" key="3">
    <source>
        <dbReference type="ARBA" id="ARBA00012257"/>
    </source>
</evidence>
<proteinExistence type="predicted"/>
<keyword evidence="6" id="KW-0456">Lyase</keyword>
<name>A0A1G7URS5_PSEOR</name>
<evidence type="ECO:0000256" key="2">
    <source>
        <dbReference type="ARBA" id="ARBA00004754"/>
    </source>
</evidence>
<accession>A0A1G7URS5</accession>
<reference evidence="8 9" key="1">
    <citation type="submission" date="2016-10" db="EMBL/GenBank/DDBJ databases">
        <authorList>
            <person name="de Groot N.N."/>
        </authorList>
    </citation>
    <scope>NUCLEOTIDE SEQUENCE [LARGE SCALE GENOMIC DNA]</scope>
    <source>
        <strain evidence="8 9">CGMCC 4.3143</strain>
    </source>
</reference>
<dbReference type="InterPro" id="IPR018020">
    <property type="entry name" value="OHCU_decarboxylase"/>
</dbReference>
<dbReference type="InterPro" id="IPR017595">
    <property type="entry name" value="OHCU_decarboxylase-2"/>
</dbReference>
<dbReference type="NCBIfam" id="TIGR03180">
    <property type="entry name" value="UraD_2"/>
    <property type="match status" value="1"/>
</dbReference>
<gene>
    <name evidence="8" type="ORF">SAMN05216377_112135</name>
</gene>
<dbReference type="InterPro" id="IPR036778">
    <property type="entry name" value="OHCU_decarboxylase_sf"/>
</dbReference>
<evidence type="ECO:0000256" key="4">
    <source>
        <dbReference type="ARBA" id="ARBA00022631"/>
    </source>
</evidence>
<dbReference type="Gene3D" id="1.10.3330.10">
    <property type="entry name" value="Oxo-4-hydroxy-4-carboxy-5-ureidoimidazoline decarboxylase"/>
    <property type="match status" value="1"/>
</dbReference>
<keyword evidence="5" id="KW-0210">Decarboxylase</keyword>
<dbReference type="Proteomes" id="UP000198967">
    <property type="component" value="Unassembled WGS sequence"/>
</dbReference>